<feature type="region of interest" description="Disordered" evidence="7">
    <location>
        <begin position="1818"/>
        <end position="1837"/>
    </location>
</feature>
<feature type="region of interest" description="Disordered" evidence="7">
    <location>
        <begin position="1882"/>
        <end position="1907"/>
    </location>
</feature>
<evidence type="ECO:0000256" key="5">
    <source>
        <dbReference type="ARBA" id="ARBA00022801"/>
    </source>
</evidence>
<feature type="region of interest" description="Disordered" evidence="7">
    <location>
        <begin position="1966"/>
        <end position="2014"/>
    </location>
</feature>
<dbReference type="Pfam" id="PF17921">
    <property type="entry name" value="Integrase_H2C2"/>
    <property type="match status" value="1"/>
</dbReference>
<dbReference type="Pfam" id="PF03732">
    <property type="entry name" value="Retrotrans_gag"/>
    <property type="match status" value="1"/>
</dbReference>
<dbReference type="Pfam" id="PF00665">
    <property type="entry name" value="rve"/>
    <property type="match status" value="1"/>
</dbReference>
<evidence type="ECO:0000256" key="3">
    <source>
        <dbReference type="ARBA" id="ARBA00022722"/>
    </source>
</evidence>
<reference evidence="10" key="1">
    <citation type="journal article" date="2017" name="Front. Plant Sci.">
        <title>Climate Clever Clovers: New Paradigm to Reduce the Environmental Footprint of Ruminants by Breeding Low Methanogenic Forages Utilizing Haplotype Variation.</title>
        <authorList>
            <person name="Kaur P."/>
            <person name="Appels R."/>
            <person name="Bayer P.E."/>
            <person name="Keeble-Gagnere G."/>
            <person name="Wang J."/>
            <person name="Hirakawa H."/>
            <person name="Shirasawa K."/>
            <person name="Vercoe P."/>
            <person name="Stefanova K."/>
            <person name="Durmic Z."/>
            <person name="Nichols P."/>
            <person name="Revell C."/>
            <person name="Isobe S.N."/>
            <person name="Edwards D."/>
            <person name="Erskine W."/>
        </authorList>
    </citation>
    <scope>NUCLEOTIDE SEQUENCE [LARGE SCALE GENOMIC DNA]</scope>
    <source>
        <strain evidence="10">cv. Daliak</strain>
    </source>
</reference>
<dbReference type="PANTHER" id="PTHR37984">
    <property type="entry name" value="PROTEIN CBG26694"/>
    <property type="match status" value="1"/>
</dbReference>
<dbReference type="InterPro" id="IPR005162">
    <property type="entry name" value="Retrotrans_gag_dom"/>
</dbReference>
<evidence type="ECO:0000256" key="6">
    <source>
        <dbReference type="ARBA" id="ARBA00022918"/>
    </source>
</evidence>
<protein>
    <recommendedName>
        <fullName evidence="8">Integrase catalytic domain-containing protein</fullName>
    </recommendedName>
</protein>
<dbReference type="FunFam" id="3.30.70.270:FF:000020">
    <property type="entry name" value="Transposon Tf2-6 polyprotein-like Protein"/>
    <property type="match status" value="1"/>
</dbReference>
<dbReference type="InterPro" id="IPR050951">
    <property type="entry name" value="Retrovirus_Pol_polyprotein"/>
</dbReference>
<keyword evidence="1" id="KW-0808">Transferase</keyword>
<dbReference type="GO" id="GO:0003676">
    <property type="term" value="F:nucleic acid binding"/>
    <property type="evidence" value="ECO:0007669"/>
    <property type="project" value="InterPro"/>
</dbReference>
<evidence type="ECO:0000313" key="9">
    <source>
        <dbReference type="EMBL" id="GAU48282.1"/>
    </source>
</evidence>
<keyword evidence="6" id="KW-0695">RNA-directed DNA polymerase</keyword>
<dbReference type="InterPro" id="IPR012337">
    <property type="entry name" value="RNaseH-like_sf"/>
</dbReference>
<keyword evidence="10" id="KW-1185">Reference proteome</keyword>
<dbReference type="Gene3D" id="1.10.340.70">
    <property type="match status" value="1"/>
</dbReference>
<dbReference type="PANTHER" id="PTHR37984:SF5">
    <property type="entry name" value="PROTEIN NYNRIN-LIKE"/>
    <property type="match status" value="1"/>
</dbReference>
<keyword evidence="2" id="KW-0548">Nucleotidyltransferase</keyword>
<evidence type="ECO:0000313" key="10">
    <source>
        <dbReference type="Proteomes" id="UP000242715"/>
    </source>
</evidence>
<dbReference type="GO" id="GO:0016787">
    <property type="term" value="F:hydrolase activity"/>
    <property type="evidence" value="ECO:0007669"/>
    <property type="project" value="UniProtKB-KW"/>
</dbReference>
<dbReference type="InterPro" id="IPR036397">
    <property type="entry name" value="RNaseH_sf"/>
</dbReference>
<accession>A0A2Z6PF07</accession>
<dbReference type="Pfam" id="PF20167">
    <property type="entry name" value="Transposase_32"/>
    <property type="match status" value="1"/>
</dbReference>
<dbReference type="SUPFAM" id="SSF53098">
    <property type="entry name" value="Ribonuclease H-like"/>
    <property type="match status" value="1"/>
</dbReference>
<feature type="compositionally biased region" description="Polar residues" evidence="7">
    <location>
        <begin position="1895"/>
        <end position="1907"/>
    </location>
</feature>
<evidence type="ECO:0000259" key="8">
    <source>
        <dbReference type="PROSITE" id="PS50994"/>
    </source>
</evidence>
<organism evidence="9 10">
    <name type="scientific">Trifolium subterraneum</name>
    <name type="common">Subterranean clover</name>
    <dbReference type="NCBI Taxonomy" id="3900"/>
    <lineage>
        <taxon>Eukaryota</taxon>
        <taxon>Viridiplantae</taxon>
        <taxon>Streptophyta</taxon>
        <taxon>Embryophyta</taxon>
        <taxon>Tracheophyta</taxon>
        <taxon>Spermatophyta</taxon>
        <taxon>Magnoliopsida</taxon>
        <taxon>eudicotyledons</taxon>
        <taxon>Gunneridae</taxon>
        <taxon>Pentapetalae</taxon>
        <taxon>rosids</taxon>
        <taxon>fabids</taxon>
        <taxon>Fabales</taxon>
        <taxon>Fabaceae</taxon>
        <taxon>Papilionoideae</taxon>
        <taxon>50 kb inversion clade</taxon>
        <taxon>NPAAA clade</taxon>
        <taxon>Hologalegina</taxon>
        <taxon>IRL clade</taxon>
        <taxon>Trifolieae</taxon>
        <taxon>Trifolium</taxon>
    </lineage>
</organism>
<dbReference type="SUPFAM" id="SSF56672">
    <property type="entry name" value="DNA/RNA polymerases"/>
    <property type="match status" value="1"/>
</dbReference>
<dbReference type="GO" id="GO:0015074">
    <property type="term" value="P:DNA integration"/>
    <property type="evidence" value="ECO:0007669"/>
    <property type="project" value="InterPro"/>
</dbReference>
<feature type="compositionally biased region" description="Polar residues" evidence="7">
    <location>
        <begin position="518"/>
        <end position="540"/>
    </location>
</feature>
<dbReference type="Gene3D" id="3.30.70.270">
    <property type="match status" value="3"/>
</dbReference>
<dbReference type="Pfam" id="PF17917">
    <property type="entry name" value="RT_RNaseH"/>
    <property type="match status" value="1"/>
</dbReference>
<feature type="region of interest" description="Disordered" evidence="7">
    <location>
        <begin position="1926"/>
        <end position="1949"/>
    </location>
</feature>
<proteinExistence type="predicted"/>
<dbReference type="InterPro" id="IPR041588">
    <property type="entry name" value="Integrase_H2C2"/>
</dbReference>
<feature type="compositionally biased region" description="Basic residues" evidence="7">
    <location>
        <begin position="613"/>
        <end position="623"/>
    </location>
</feature>
<keyword evidence="4" id="KW-0255">Endonuclease</keyword>
<sequence>MYEVSDLEHKKGRNRCYKRLLTSARRARGYYALRRADSEDDQVLIPARCAEDATRRVGFYVKKRNVGSDVCMPRRFIVHRTRRAEVDNGLRAAQTARANRKAVRQAKEASRILASASQDYQEIQSNTDQEPIDIAEEENHIPVPPPRRTLGDYGQRNNGGIANLGFQPVNPVTFDIKNTVINALKEDQYSGAESQCPNLHLSHFYDACDYTDPPGISESDKRLRLFKFSLTGRAKDWLDTIPPGTIATWQDLERKFKDRYFPIHKFLERRSEIMNFEQGDSETLYDAWERFKLCLKKCPDHGIDELQQMQYFTQGLRPQTRMLLDASAGGSLKNKDEVEAKELVETMAQNEYRAQNDRGAKKKVGILELDTNNVILAQMKLMSKEMEELKKASSRGSQAHVNQFEEVKCDFCRGGHENGKCFPEGSEQAKYLANFRKSYPNNQGYGWGNQDQNSNSNPPARKPSPMEESINKFIQVTQESIGELKTSQLTMQKHNDASIKNLETQMGQLSRQFSELMSQGTFGGNTKDNPQNEQCKTITLRNREVPSPQLGESHKKKEKNKVQEGEVEKEELSENKNVGEVEKSKESEVEESGESDNEGKKRKRKGEGIITKYQRKKKAKAKDHSQFKKFMKLLNTLQLNVPLVEALEQMPLYSKFLKELLTKKRKLLDDDTVDMTEECSALIQRKLPQKKKDPGSFTIPCSIGNICIGRALCELGSSINLMEFIFPADFIIMDMAEDREVESLLLGRPFLATGRALINVDMGELMLRTDEEKIMFNIFEAMKRHDDESECFRVDIIEEVVEDVHVEEQPTPPLERVIVNSIEKVEDEFEEEIEECLRQLEANLVDSNPKVEEVLSGDKEEVAQEDKAKTVELKELPSHLKYVFLGENGSNPAIISSSLARLEESKLLRVLRANKEAMGWAISDLKGISPTLCMHKIKMEDEYKPVVQPQRRLNPTMKEVVKKEVLKLLEAGMIYPISDSEWVSPVHVVPKKGGVTVIRNDKNELIPTRTVTGWRMCIDYRRLNKATRKDHYPLPFMDQMLERLAGQEYYCFLDGYSGYNQIAVDPRDQEKTVFTCPFGVFAYRRMPFGLCNAPATFQRCMQAIFSDIRDTNLILNWEKCHFMVKEGIVLGHKVSSKGIEVDQAKIEVIKDLPPPINVKGVRSFLGHAGFYRRFIKDFSKISKPLCALLVKDSEFKFDDACLNAFEILKEKLVSTPVIVAPQWDLPFELMCDASDYAVGAVLGQHRSKFFHAIYYASKVLNEIQVNYTTTEKELLAIVFALEKFRSYLIGSKVIVFTDHAALRHLLTKNESKPRLLRWILLLQEFDIEIKDKKGVENVVADHLSRLENPLVTTKEKVIIEAFPDEHLLAISTRPWFADLANYKVSGELPEDLTSHQRKKFLHDSKFYFWDDPFLFKEGQDGIIRRCVDTKEILDIMWHCHNSPCGGHHSGPRTAAKVLQSGFFWPTLFKDCVDYVKNCDKCQRTGTITKRDEMPLQGMLEVERFDCWGVDFMGPFPSSKSNLYILVCVDYVTKWVEAIASPKNDAHTVVKFLKKNIFLRFGVPRVLISDGGKHFINKYLENVLIKYNVKHKVATPYHPQTSSLVEVSNRQIKQILEKTVASSRKDWSLKLDDALWAYRTAFKTHLGFSPYQLVYGKACHLPVDLEHKAYWATKLLNMDESLVGRERLLKLNELEEWRCRAYENAVIYKARTKAYHDKALRPKEFHKGQQVLLFNSRLKLFPGKIKPGEEDQGFKVNGQRLKVYQGGEFQRHKVALIFRKLVLGENVEEKCNRKAESAPSAICAPRRAMVRAAQPNGNIRVNSQTPARRATHTTRRAGSVPRKLEFKNLERNGHLRAAPLHGKACFILENAIGGVVSTIFSFNPSSSSSPSRHQHLQTSINPQKASKLHQSNIINSNPHQIIITHTPQITNSPKKSPKPQFPKPNPRGAFKQTLNLSFSTLKMFDKLRGKGKKTTAPSQGEPKKQRITRSSSKGGGSSSRQEPPPPPQEKAFKNGLREVPEVYGELERRGWLLFNSLMDRETMSGNLELDREFFANAYQGDATRRVYVRGVLVDYSDDTINRFLRTTRVNECAYMPLYQNVAGMSYRERKEVRRYVGRPLAPWYKYYGGMVPTKIHIHHFCPVGRAWADWVLHNIAPVANTAEIQIYNALLIKMIMDQSDIDLGELLSMDIRRTSKIEKPSFRLGHCNLITALCRDLHVPELDEDDVFHPVAPLTFETYRSFSAGPVSEAERVKFVEEDDPEGGDEDEEDVDELLNTDANRNEGEGQEHDALMAEIDGFVGDQEIPTQHHEAPQGGSTGAIHIYYNQHGSLYQDAMRYREEHPPPSDYDLYPTHGEWEDYVHNDRERYEGMMRRRSREWDRSYLAHNPPTGNFEQSEYVPQGEEGPSQGYGDAQENPNMFCDFSDFGFGNVETNPDVSNPSRTPR</sequence>
<dbReference type="EMBL" id="DF974400">
    <property type="protein sequence ID" value="GAU48282.1"/>
    <property type="molecule type" value="Genomic_DNA"/>
</dbReference>
<keyword evidence="3" id="KW-0540">Nuclease</keyword>
<keyword evidence="5" id="KW-0378">Hydrolase</keyword>
<dbReference type="FunFam" id="3.10.20.370:FF:000001">
    <property type="entry name" value="Retrovirus-related Pol polyprotein from transposon 17.6-like protein"/>
    <property type="match status" value="1"/>
</dbReference>
<dbReference type="InterPro" id="IPR046796">
    <property type="entry name" value="Transposase_32_dom"/>
</dbReference>
<dbReference type="OrthoDB" id="10055717at2759"/>
<feature type="region of interest" description="Disordered" evidence="7">
    <location>
        <begin position="442"/>
        <end position="466"/>
    </location>
</feature>
<dbReference type="PROSITE" id="PS50994">
    <property type="entry name" value="INTEGRASE"/>
    <property type="match status" value="1"/>
</dbReference>
<dbReference type="InterPro" id="IPR043502">
    <property type="entry name" value="DNA/RNA_pol_sf"/>
</dbReference>
<dbReference type="Proteomes" id="UP000242715">
    <property type="component" value="Unassembled WGS sequence"/>
</dbReference>
<feature type="region of interest" description="Disordered" evidence="7">
    <location>
        <begin position="518"/>
        <end position="623"/>
    </location>
</feature>
<name>A0A2Z6PF07_TRISU</name>
<dbReference type="CDD" id="cd01647">
    <property type="entry name" value="RT_LTR"/>
    <property type="match status" value="1"/>
</dbReference>
<feature type="compositionally biased region" description="Basic and acidic residues" evidence="7">
    <location>
        <begin position="552"/>
        <end position="587"/>
    </location>
</feature>
<dbReference type="InterPro" id="IPR000477">
    <property type="entry name" value="RT_dom"/>
</dbReference>
<dbReference type="InterPro" id="IPR043128">
    <property type="entry name" value="Rev_trsase/Diguanyl_cyclase"/>
</dbReference>
<feature type="domain" description="Integrase catalytic" evidence="8">
    <location>
        <begin position="1490"/>
        <end position="1657"/>
    </location>
</feature>
<feature type="region of interest" description="Disordered" evidence="7">
    <location>
        <begin position="2382"/>
        <end position="2444"/>
    </location>
</feature>
<dbReference type="InterPro" id="IPR041373">
    <property type="entry name" value="RT_RNaseH"/>
</dbReference>
<feature type="compositionally biased region" description="Polar residues" evidence="7">
    <location>
        <begin position="442"/>
        <end position="458"/>
    </location>
</feature>
<evidence type="ECO:0000256" key="4">
    <source>
        <dbReference type="ARBA" id="ARBA00022759"/>
    </source>
</evidence>
<dbReference type="GO" id="GO:0003964">
    <property type="term" value="F:RNA-directed DNA polymerase activity"/>
    <property type="evidence" value="ECO:0007669"/>
    <property type="project" value="UniProtKB-KW"/>
</dbReference>
<dbReference type="Gene3D" id="3.30.420.10">
    <property type="entry name" value="Ribonuclease H-like superfamily/Ribonuclease H"/>
    <property type="match status" value="1"/>
</dbReference>
<dbReference type="GO" id="GO:0004519">
    <property type="term" value="F:endonuclease activity"/>
    <property type="evidence" value="ECO:0007669"/>
    <property type="project" value="UniProtKB-KW"/>
</dbReference>
<evidence type="ECO:0000256" key="1">
    <source>
        <dbReference type="ARBA" id="ARBA00022679"/>
    </source>
</evidence>
<feature type="compositionally biased region" description="Polar residues" evidence="7">
    <location>
        <begin position="2430"/>
        <end position="2444"/>
    </location>
</feature>
<dbReference type="CDD" id="cd09274">
    <property type="entry name" value="RNase_HI_RT_Ty3"/>
    <property type="match status" value="1"/>
</dbReference>
<gene>
    <name evidence="9" type="ORF">TSUD_300200</name>
</gene>
<evidence type="ECO:0000256" key="2">
    <source>
        <dbReference type="ARBA" id="ARBA00022695"/>
    </source>
</evidence>
<dbReference type="Gene3D" id="3.10.10.10">
    <property type="entry name" value="HIV Type 1 Reverse Transcriptase, subunit A, domain 1"/>
    <property type="match status" value="1"/>
</dbReference>
<evidence type="ECO:0000256" key="7">
    <source>
        <dbReference type="SAM" id="MobiDB-lite"/>
    </source>
</evidence>
<dbReference type="InterPro" id="IPR001584">
    <property type="entry name" value="Integrase_cat-core"/>
</dbReference>
<dbReference type="Pfam" id="PF00078">
    <property type="entry name" value="RVT_1"/>
    <property type="match status" value="1"/>
</dbReference>